<dbReference type="Gene3D" id="1.20.1600.10">
    <property type="entry name" value="Outer membrane efflux proteins (OEP)"/>
    <property type="match status" value="1"/>
</dbReference>
<dbReference type="NCBIfam" id="TIGR01845">
    <property type="entry name" value="outer_NodT"/>
    <property type="match status" value="1"/>
</dbReference>
<proteinExistence type="inferred from homology"/>
<evidence type="ECO:0000313" key="11">
    <source>
        <dbReference type="Proteomes" id="UP000638188"/>
    </source>
</evidence>
<keyword evidence="5 8" id="KW-0564">Palmitate</keyword>
<evidence type="ECO:0000256" key="8">
    <source>
        <dbReference type="RuleBase" id="RU362097"/>
    </source>
</evidence>
<keyword evidence="7 8" id="KW-0449">Lipoprotein</keyword>
<comment type="caution">
    <text evidence="10">The sequence shown here is derived from an EMBL/GenBank/DDBJ whole genome shotgun (WGS) entry which is preliminary data.</text>
</comment>
<reference evidence="11" key="1">
    <citation type="journal article" date="2019" name="Int. J. Syst. Evol. Microbiol.">
        <title>The Global Catalogue of Microorganisms (GCM) 10K type strain sequencing project: providing services to taxonomists for standard genome sequencing and annotation.</title>
        <authorList>
            <consortium name="The Broad Institute Genomics Platform"/>
            <consortium name="The Broad Institute Genome Sequencing Center for Infectious Disease"/>
            <person name="Wu L."/>
            <person name="Ma J."/>
        </authorList>
    </citation>
    <scope>NUCLEOTIDE SEQUENCE [LARGE SCALE GENOMIC DNA]</scope>
    <source>
        <strain evidence="11">CGMCC 1.12482</strain>
    </source>
</reference>
<dbReference type="PANTHER" id="PTHR30203">
    <property type="entry name" value="OUTER MEMBRANE CATION EFFLUX PROTEIN"/>
    <property type="match status" value="1"/>
</dbReference>
<evidence type="ECO:0000256" key="5">
    <source>
        <dbReference type="ARBA" id="ARBA00023139"/>
    </source>
</evidence>
<evidence type="ECO:0000256" key="9">
    <source>
        <dbReference type="SAM" id="MobiDB-lite"/>
    </source>
</evidence>
<evidence type="ECO:0000256" key="6">
    <source>
        <dbReference type="ARBA" id="ARBA00023237"/>
    </source>
</evidence>
<comment type="similarity">
    <text evidence="2 8">Belongs to the outer membrane factor (OMF) (TC 1.B.17) family.</text>
</comment>
<dbReference type="RefSeq" id="WP_150276104.1">
    <property type="nucleotide sequence ID" value="NZ_BMFF01000002.1"/>
</dbReference>
<evidence type="ECO:0000256" key="4">
    <source>
        <dbReference type="ARBA" id="ARBA00022692"/>
    </source>
</evidence>
<keyword evidence="11" id="KW-1185">Reference proteome</keyword>
<protein>
    <submittedName>
        <fullName evidence="10">Outer membrane protein OprM</fullName>
    </submittedName>
</protein>
<evidence type="ECO:0000256" key="1">
    <source>
        <dbReference type="ARBA" id="ARBA00004459"/>
    </source>
</evidence>
<evidence type="ECO:0000256" key="2">
    <source>
        <dbReference type="ARBA" id="ARBA00007613"/>
    </source>
</evidence>
<organism evidence="10 11">
    <name type="scientific">Halopseudomonas salina</name>
    <dbReference type="NCBI Taxonomy" id="1323744"/>
    <lineage>
        <taxon>Bacteria</taxon>
        <taxon>Pseudomonadati</taxon>
        <taxon>Pseudomonadota</taxon>
        <taxon>Gammaproteobacteria</taxon>
        <taxon>Pseudomonadales</taxon>
        <taxon>Pseudomonadaceae</taxon>
        <taxon>Halopseudomonas</taxon>
    </lineage>
</organism>
<dbReference type="PANTHER" id="PTHR30203:SF32">
    <property type="entry name" value="CATION EFFLUX SYSTEM PROTEIN CUSC"/>
    <property type="match status" value="1"/>
</dbReference>
<evidence type="ECO:0000256" key="3">
    <source>
        <dbReference type="ARBA" id="ARBA00022452"/>
    </source>
</evidence>
<evidence type="ECO:0000256" key="7">
    <source>
        <dbReference type="ARBA" id="ARBA00023288"/>
    </source>
</evidence>
<gene>
    <name evidence="10" type="primary">oprM</name>
    <name evidence="10" type="ORF">GCM10007418_08490</name>
</gene>
<feature type="region of interest" description="Disordered" evidence="9">
    <location>
        <begin position="107"/>
        <end position="128"/>
    </location>
</feature>
<dbReference type="Gene3D" id="2.20.200.10">
    <property type="entry name" value="Outer membrane efflux proteins (OEP)"/>
    <property type="match status" value="1"/>
</dbReference>
<dbReference type="InterPro" id="IPR010131">
    <property type="entry name" value="MdtP/NodT-like"/>
</dbReference>
<keyword evidence="6" id="KW-0998">Cell outer membrane</keyword>
<dbReference type="Pfam" id="PF02321">
    <property type="entry name" value="OEP"/>
    <property type="match status" value="2"/>
</dbReference>
<dbReference type="InterPro" id="IPR003423">
    <property type="entry name" value="OMP_efflux"/>
</dbReference>
<keyword evidence="3 8" id="KW-1134">Transmembrane beta strand</keyword>
<dbReference type="EMBL" id="BMFF01000002">
    <property type="protein sequence ID" value="GGC91116.1"/>
    <property type="molecule type" value="Genomic_DNA"/>
</dbReference>
<keyword evidence="4 8" id="KW-0812">Transmembrane</keyword>
<dbReference type="PROSITE" id="PS51257">
    <property type="entry name" value="PROKAR_LIPOPROTEIN"/>
    <property type="match status" value="1"/>
</dbReference>
<sequence length="476" mass="52065">MKRSMITRNMMGISLILALTGCSMIPEYERPASPVADGWPRGEAYEATSAESSVTPPAWQSFFRDPELRELIAAALENNRDLRVAALNVAATRELYRIQRADRLPTLSADGSGSRARTPAGLNGSTQSGINSQYSATLGVAWEVDLFGRVDSLQQQALEEYLATEAAERSVQVSLIASVANTYLRWQADQALLQATQETLQTYEDSLRLTQRSFDVGIASTLELTQARTAVETARSSLAAYRRLVAEDRNALTLLLGQQAPALPGAKPELGTDLLAELPAGLSSEVLLQRPDILQAEYALREANANIGAARAAFFPSISLTANAGSASNQLSGLFDSGSEYWNFSPSISLPIFNAGRLQANLNYAEVIRDVRVAEYEKSIQVAFSEVADGLAARETYVDQVAAQQRLLSASEDYFQIAERRYRSGVDSYLTLLDAQRQLFTARQQLITDRLNQLTSEVELFRALGGGWTMPTDQTE</sequence>
<keyword evidence="8" id="KW-0472">Membrane</keyword>
<evidence type="ECO:0000313" key="10">
    <source>
        <dbReference type="EMBL" id="GGC91116.1"/>
    </source>
</evidence>
<dbReference type="SUPFAM" id="SSF56954">
    <property type="entry name" value="Outer membrane efflux proteins (OEP)"/>
    <property type="match status" value="1"/>
</dbReference>
<name>A0ABQ1P5Q0_9GAMM</name>
<comment type="subcellular location">
    <subcellularLocation>
        <location evidence="1 8">Cell outer membrane</location>
        <topology evidence="1 8">Lipid-anchor</topology>
    </subcellularLocation>
</comment>
<accession>A0ABQ1P5Q0</accession>
<dbReference type="Proteomes" id="UP000638188">
    <property type="component" value="Unassembled WGS sequence"/>
</dbReference>